<evidence type="ECO:0000313" key="2">
    <source>
        <dbReference type="EMBL" id="SEH03879.1"/>
    </source>
</evidence>
<sequence>MVRELAGRAASRLLAVLGVGLSRQSAIRSLLRLPLPIRPVPAVIGVDDFALRKRHRYATVIIDAITRERIDVLADRQADTLEAWRLRRSDPSRPA</sequence>
<name>A0A1H6F3Q8_9ACTN</name>
<evidence type="ECO:0000313" key="3">
    <source>
        <dbReference type="Proteomes" id="UP000236732"/>
    </source>
</evidence>
<dbReference type="PANTHER" id="PTHR33498">
    <property type="entry name" value="TRANSPOSASE FOR INSERTION SEQUENCE ELEMENT IS1557"/>
    <property type="match status" value="1"/>
</dbReference>
<protein>
    <submittedName>
        <fullName evidence="2">Transposase</fullName>
    </submittedName>
</protein>
<evidence type="ECO:0000259" key="1">
    <source>
        <dbReference type="Pfam" id="PF01610"/>
    </source>
</evidence>
<accession>A0A1H6F3Q8</accession>
<proteinExistence type="predicted"/>
<reference evidence="2 3" key="1">
    <citation type="submission" date="2016-10" db="EMBL/GenBank/DDBJ databases">
        <authorList>
            <person name="de Groot N.N."/>
        </authorList>
    </citation>
    <scope>NUCLEOTIDE SEQUENCE [LARGE SCALE GENOMIC DNA]</scope>
    <source>
        <strain evidence="2 3">CGMCC 4.7037</strain>
    </source>
</reference>
<dbReference type="PANTHER" id="PTHR33498:SF1">
    <property type="entry name" value="TRANSPOSASE FOR INSERTION SEQUENCE ELEMENT IS1557"/>
    <property type="match status" value="1"/>
</dbReference>
<dbReference type="EMBL" id="FNVT01000047">
    <property type="protein sequence ID" value="SEH03879.1"/>
    <property type="molecule type" value="Genomic_DNA"/>
</dbReference>
<feature type="domain" description="Transposase IS204/IS1001/IS1096/IS1165 DDE" evidence="1">
    <location>
        <begin position="44"/>
        <end position="87"/>
    </location>
</feature>
<dbReference type="InterPro" id="IPR002560">
    <property type="entry name" value="Transposase_DDE"/>
</dbReference>
<keyword evidence="3" id="KW-1185">Reference proteome</keyword>
<dbReference type="InterPro" id="IPR047951">
    <property type="entry name" value="Transpos_ISL3"/>
</dbReference>
<dbReference type="Proteomes" id="UP000236732">
    <property type="component" value="Unassembled WGS sequence"/>
</dbReference>
<gene>
    <name evidence="2" type="ORF">SAMN05444920_1472</name>
</gene>
<dbReference type="Pfam" id="PF01610">
    <property type="entry name" value="DDE_Tnp_ISL3"/>
    <property type="match status" value="1"/>
</dbReference>
<organism evidence="2 3">
    <name type="scientific">Nonomuraea solani</name>
    <dbReference type="NCBI Taxonomy" id="1144553"/>
    <lineage>
        <taxon>Bacteria</taxon>
        <taxon>Bacillati</taxon>
        <taxon>Actinomycetota</taxon>
        <taxon>Actinomycetes</taxon>
        <taxon>Streptosporangiales</taxon>
        <taxon>Streptosporangiaceae</taxon>
        <taxon>Nonomuraea</taxon>
    </lineage>
</organism>
<dbReference type="AlphaFoldDB" id="A0A1H6F3Q8"/>